<dbReference type="GO" id="GO:0019028">
    <property type="term" value="C:viral capsid"/>
    <property type="evidence" value="ECO:0007669"/>
    <property type="project" value="UniProtKB-UniRule"/>
</dbReference>
<reference evidence="6 7" key="1">
    <citation type="submission" date="2020-05" db="EMBL/GenBank/DDBJ databases">
        <authorList>
            <person name="Wang X."/>
        </authorList>
    </citation>
    <scope>NUCLEOTIDE SEQUENCE [LARGE SCALE GENOMIC DNA]</scope>
</reference>
<comment type="subcellular location">
    <subcellularLocation>
        <location evidence="1">Virion</location>
    </subcellularLocation>
</comment>
<keyword evidence="2 5" id="KW-0167">Capsid protein</keyword>
<evidence type="ECO:0000256" key="5">
    <source>
        <dbReference type="HAMAP-Rule" id="MF_04117"/>
    </source>
</evidence>
<evidence type="ECO:0000313" key="6">
    <source>
        <dbReference type="EMBL" id="QMP82485.1"/>
    </source>
</evidence>
<evidence type="ECO:0000256" key="4">
    <source>
        <dbReference type="ARBA" id="ARBA00022921"/>
    </source>
</evidence>
<evidence type="ECO:0000256" key="3">
    <source>
        <dbReference type="ARBA" id="ARBA00022844"/>
    </source>
</evidence>
<keyword evidence="4 5" id="KW-0426">Late protein</keyword>
<proteinExistence type="inferred from homology"/>
<comment type="similarity">
    <text evidence="5">Belongs to the Tevenvirinae major capsid protein family.</text>
</comment>
<keyword evidence="3 5" id="KW-0946">Virion</keyword>
<dbReference type="InterPro" id="IPR010762">
    <property type="entry name" value="Gp23/Gp24_T4-like"/>
</dbReference>
<dbReference type="Proteomes" id="UP000514831">
    <property type="component" value="Genome"/>
</dbReference>
<feature type="chain" id="PRO_5028540354" description="Major capsid protein" evidence="5">
    <location>
        <begin position="1"/>
        <end position="527"/>
    </location>
</feature>
<comment type="function">
    <text evidence="5">Major capsid protein that self-associates to form hexamers, building most of the capsid in association with pentons made of the capsid vertex protein and one dodecamer of the portal protein.</text>
</comment>
<evidence type="ECO:0000256" key="2">
    <source>
        <dbReference type="ARBA" id="ARBA00022561"/>
    </source>
</evidence>
<comment type="subcellular location">
    <molecule>Mature major capsid protein</molecule>
    <subcellularLocation>
        <location evidence="5">Virion</location>
    </subcellularLocation>
    <text evidence="5">Part of the icosahedric capsid shell of the mature virion.</text>
</comment>
<comment type="subunit">
    <text evidence="5">Homohexamer. Interacts with the portal protein. Interacts with the capsid vertex protein that forms pentamers.</text>
</comment>
<comment type="PTM">
    <text evidence="5">A proteolytic cleavage by the prohead core protein protease gives rise to the mature major capsid protein during virus maturation.</text>
</comment>
<accession>A0A7D7FMJ1</accession>
<feature type="site" description="Cleavage" evidence="5">
    <location>
        <begin position="64"/>
        <end position="65"/>
    </location>
</feature>
<evidence type="ECO:0000313" key="7">
    <source>
        <dbReference type="Proteomes" id="UP000514831"/>
    </source>
</evidence>
<dbReference type="Gene3D" id="3.30.2320.40">
    <property type="match status" value="1"/>
</dbReference>
<sequence>MKTTKELMEKWSPLLENEKLPEIATASKQKLVAKILESQEADFAVDPIYKDEKVVEAFGGFIAEAEVAGDHGYDASNIAAGQTTGAITNVGPAVIGMVRRAIPNLIAFDICGVQPMSTPTSQIFAIRSVYGGDPLASNAREAFHPMYAPDAFHSSLAAKGATTSSPAGTPFSKLTASQAINTGDIVYHVFEQTGIAYLQNVTSGTVTPTQDGDTLDECVMKLIEKGDLAEIAEGMATSIAELQQGFNGSQNNPWNEMSMRIDKQVVEAKSRQLKARYSIEVAQDLRAVHGMDADAELNAILANEVLLEINREIVDVINFTAQVGKTGMTQTVGSKAGVFDLQDPIDTRGARWAGESFKSLIYQIDKEAAEIARQTGRGAGNFIIASRNVVNILASADQGISLAMQGAAQGLNTDTTKAVFAGVLAGKYKVFIDQYARQDYFTVGYKGDNEMDAGIYYAPYVALTPLRATDPQSFHPVLGFKTRYGIGINPFADSKSQAPSARITSGMLSKDSVGKNAYFRRVWVKGC</sequence>
<evidence type="ECO:0000256" key="1">
    <source>
        <dbReference type="ARBA" id="ARBA00004328"/>
    </source>
</evidence>
<name>A0A7D7FMJ1_9CAUD</name>
<dbReference type="InterPro" id="IPR038997">
    <property type="entry name" value="CAPSID_Myoviridae"/>
</dbReference>
<protein>
    <recommendedName>
        <fullName evidence="5">Major capsid protein</fullName>
    </recommendedName>
    <alternativeName>
        <fullName evidence="5">Major head protein</fullName>
    </alternativeName>
    <alternativeName>
        <fullName evidence="5">gp23</fullName>
    </alternativeName>
    <component>
        <recommendedName>
            <fullName evidence="5">Mature major capsid protein</fullName>
        </recommendedName>
        <alternativeName>
            <fullName evidence="5">gp23*</fullName>
        </alternativeName>
    </component>
</protein>
<dbReference type="EMBL" id="MT478991">
    <property type="protein sequence ID" value="QMP82485.1"/>
    <property type="molecule type" value="Genomic_DNA"/>
</dbReference>
<comment type="subcellular location">
    <molecule>Major capsid protein</molecule>
    <subcellularLocation>
        <location evidence="5">Virion</location>
    </subcellularLocation>
    <text evidence="5">Part of the icosahedric capsid shell of the immature virion.</text>
</comment>
<dbReference type="HAMAP" id="MF_04117">
    <property type="entry name" value="CAPSID_H_T4"/>
    <property type="match status" value="1"/>
</dbReference>
<dbReference type="Pfam" id="PF07068">
    <property type="entry name" value="Gp23"/>
    <property type="match status" value="1"/>
</dbReference>
<organism evidence="6 7">
    <name type="scientific">Escherichia phage vB_EcoM_011D4</name>
    <dbReference type="NCBI Taxonomy" id="2735300"/>
    <lineage>
        <taxon>Viruses</taxon>
        <taxon>Duplodnaviria</taxon>
        <taxon>Heunggongvirae</taxon>
        <taxon>Uroviricota</taxon>
        <taxon>Caudoviricetes</taxon>
        <taxon>Pantevenvirales</taxon>
        <taxon>Straboviridae</taxon>
        <taxon>Krischvirus</taxon>
        <taxon>Krischvirus RB49</taxon>
    </lineage>
</organism>
<feature type="chain" id="PRO_5028540355" description="Mature major capsid protein" evidence="5">
    <location>
        <begin position="65"/>
        <end position="527"/>
    </location>
</feature>